<dbReference type="Gene3D" id="3.30.43.10">
    <property type="entry name" value="Uridine Diphospho-n-acetylenolpyruvylglucosamine Reductase, domain 2"/>
    <property type="match status" value="1"/>
</dbReference>
<evidence type="ECO:0000256" key="2">
    <source>
        <dbReference type="ARBA" id="ARBA00003921"/>
    </source>
</evidence>
<accession>A0A5C5ZSW9</accession>
<dbReference type="Pfam" id="PF02873">
    <property type="entry name" value="MurB_C"/>
    <property type="match status" value="1"/>
</dbReference>
<comment type="similarity">
    <text evidence="19">Belongs to the MurB family.</text>
</comment>
<evidence type="ECO:0000256" key="4">
    <source>
        <dbReference type="ARBA" id="ARBA00004752"/>
    </source>
</evidence>
<evidence type="ECO:0000259" key="20">
    <source>
        <dbReference type="PROSITE" id="PS51387"/>
    </source>
</evidence>
<comment type="caution">
    <text evidence="19">Lacks conserved residue(s) required for the propagation of feature annotation.</text>
</comment>
<evidence type="ECO:0000256" key="10">
    <source>
        <dbReference type="ARBA" id="ARBA00022827"/>
    </source>
</evidence>
<evidence type="ECO:0000256" key="12">
    <source>
        <dbReference type="ARBA" id="ARBA00022960"/>
    </source>
</evidence>
<dbReference type="InterPro" id="IPR003170">
    <property type="entry name" value="MurB"/>
</dbReference>
<dbReference type="InterPro" id="IPR036318">
    <property type="entry name" value="FAD-bd_PCMH-like_sf"/>
</dbReference>
<dbReference type="PANTHER" id="PTHR21071">
    <property type="entry name" value="UDP-N-ACETYLENOLPYRUVOYLGLUCOSAMINE REDUCTASE"/>
    <property type="match status" value="1"/>
</dbReference>
<evidence type="ECO:0000256" key="16">
    <source>
        <dbReference type="ARBA" id="ARBA00023316"/>
    </source>
</evidence>
<dbReference type="InterPro" id="IPR006094">
    <property type="entry name" value="Oxid_FAD_bind_N"/>
</dbReference>
<evidence type="ECO:0000313" key="22">
    <source>
        <dbReference type="Proteomes" id="UP000315440"/>
    </source>
</evidence>
<comment type="subcellular location">
    <subcellularLocation>
        <location evidence="3 19">Cytoplasm</location>
    </subcellularLocation>
</comment>
<dbReference type="SUPFAM" id="SSF56194">
    <property type="entry name" value="Uridine diphospho-N-Acetylenolpyruvylglucosamine reductase, MurB, C-terminal domain"/>
    <property type="match status" value="1"/>
</dbReference>
<dbReference type="InterPro" id="IPR016169">
    <property type="entry name" value="FAD-bd_PCMH_sub2"/>
</dbReference>
<comment type="cofactor">
    <cofactor evidence="1 19">
        <name>FAD</name>
        <dbReference type="ChEBI" id="CHEBI:57692"/>
    </cofactor>
</comment>
<dbReference type="AlphaFoldDB" id="A0A5C5ZSW9"/>
<comment type="function">
    <text evidence="2 19">Cell wall formation.</text>
</comment>
<dbReference type="RefSeq" id="WP_146396687.1">
    <property type="nucleotide sequence ID" value="NZ_SJPQ01000001.1"/>
</dbReference>
<dbReference type="PANTHER" id="PTHR21071:SF4">
    <property type="entry name" value="UDP-N-ACETYLENOLPYRUVOYLGLUCOSAMINE REDUCTASE"/>
    <property type="match status" value="1"/>
</dbReference>
<dbReference type="NCBIfam" id="TIGR00179">
    <property type="entry name" value="murB"/>
    <property type="match status" value="1"/>
</dbReference>
<keyword evidence="11 19" id="KW-0521">NADP</keyword>
<keyword evidence="9 19" id="KW-0285">Flavoprotein</keyword>
<dbReference type="GO" id="GO:0071555">
    <property type="term" value="P:cell wall organization"/>
    <property type="evidence" value="ECO:0007669"/>
    <property type="project" value="UniProtKB-KW"/>
</dbReference>
<evidence type="ECO:0000256" key="3">
    <source>
        <dbReference type="ARBA" id="ARBA00004496"/>
    </source>
</evidence>
<dbReference type="InterPro" id="IPR011601">
    <property type="entry name" value="MurB_C"/>
</dbReference>
<organism evidence="21 22">
    <name type="scientific">Pseudobythopirellula maris</name>
    <dbReference type="NCBI Taxonomy" id="2527991"/>
    <lineage>
        <taxon>Bacteria</taxon>
        <taxon>Pseudomonadati</taxon>
        <taxon>Planctomycetota</taxon>
        <taxon>Planctomycetia</taxon>
        <taxon>Pirellulales</taxon>
        <taxon>Lacipirellulaceae</taxon>
        <taxon>Pseudobythopirellula</taxon>
    </lineage>
</organism>
<dbReference type="UniPathway" id="UPA00219"/>
<evidence type="ECO:0000313" key="21">
    <source>
        <dbReference type="EMBL" id="TWT90165.1"/>
    </source>
</evidence>
<dbReference type="Gene3D" id="3.90.78.10">
    <property type="entry name" value="UDP-N-acetylenolpyruvoylglucosamine reductase, C-terminal domain"/>
    <property type="match status" value="1"/>
</dbReference>
<dbReference type="EMBL" id="SJPQ01000001">
    <property type="protein sequence ID" value="TWT90165.1"/>
    <property type="molecule type" value="Genomic_DNA"/>
</dbReference>
<keyword evidence="7 19" id="KW-0963">Cytoplasm</keyword>
<dbReference type="GO" id="GO:0008762">
    <property type="term" value="F:UDP-N-acetylmuramate dehydrogenase activity"/>
    <property type="evidence" value="ECO:0007669"/>
    <property type="project" value="UniProtKB-UniRule"/>
</dbReference>
<evidence type="ECO:0000256" key="11">
    <source>
        <dbReference type="ARBA" id="ARBA00022857"/>
    </source>
</evidence>
<evidence type="ECO:0000256" key="17">
    <source>
        <dbReference type="ARBA" id="ARBA00031026"/>
    </source>
</evidence>
<comment type="caution">
    <text evidence="21">The sequence shown here is derived from an EMBL/GenBank/DDBJ whole genome shotgun (WGS) entry which is preliminary data.</text>
</comment>
<reference evidence="21 22" key="1">
    <citation type="submission" date="2019-02" db="EMBL/GenBank/DDBJ databases">
        <title>Deep-cultivation of Planctomycetes and their phenomic and genomic characterization uncovers novel biology.</title>
        <authorList>
            <person name="Wiegand S."/>
            <person name="Jogler M."/>
            <person name="Boedeker C."/>
            <person name="Pinto D."/>
            <person name="Vollmers J."/>
            <person name="Rivas-Marin E."/>
            <person name="Kohn T."/>
            <person name="Peeters S.H."/>
            <person name="Heuer A."/>
            <person name="Rast P."/>
            <person name="Oberbeckmann S."/>
            <person name="Bunk B."/>
            <person name="Jeske O."/>
            <person name="Meyerdierks A."/>
            <person name="Storesund J.E."/>
            <person name="Kallscheuer N."/>
            <person name="Luecker S."/>
            <person name="Lage O.M."/>
            <person name="Pohl T."/>
            <person name="Merkel B.J."/>
            <person name="Hornburger P."/>
            <person name="Mueller R.-W."/>
            <person name="Bruemmer F."/>
            <person name="Labrenz M."/>
            <person name="Spormann A.M."/>
            <person name="Op Den Camp H."/>
            <person name="Overmann J."/>
            <person name="Amann R."/>
            <person name="Jetten M.S.M."/>
            <person name="Mascher T."/>
            <person name="Medema M.H."/>
            <person name="Devos D.P."/>
            <person name="Kaster A.-K."/>
            <person name="Ovreas L."/>
            <person name="Rohde M."/>
            <person name="Galperin M.Y."/>
            <person name="Jogler C."/>
        </authorList>
    </citation>
    <scope>NUCLEOTIDE SEQUENCE [LARGE SCALE GENOMIC DNA]</scope>
    <source>
        <strain evidence="21 22">Mal64</strain>
    </source>
</reference>
<dbReference type="GO" id="GO:0008360">
    <property type="term" value="P:regulation of cell shape"/>
    <property type="evidence" value="ECO:0007669"/>
    <property type="project" value="UniProtKB-KW"/>
</dbReference>
<proteinExistence type="inferred from homology"/>
<dbReference type="OrthoDB" id="9804753at2"/>
<evidence type="ECO:0000256" key="13">
    <source>
        <dbReference type="ARBA" id="ARBA00022984"/>
    </source>
</evidence>
<dbReference type="Pfam" id="PF01565">
    <property type="entry name" value="FAD_binding_4"/>
    <property type="match status" value="1"/>
</dbReference>
<keyword evidence="22" id="KW-1185">Reference proteome</keyword>
<comment type="pathway">
    <text evidence="4 19">Cell wall biogenesis; peptidoglycan biosynthesis.</text>
</comment>
<evidence type="ECO:0000256" key="1">
    <source>
        <dbReference type="ARBA" id="ARBA00001974"/>
    </source>
</evidence>
<keyword evidence="10 19" id="KW-0274">FAD</keyword>
<dbReference type="PROSITE" id="PS51387">
    <property type="entry name" value="FAD_PCMH"/>
    <property type="match status" value="1"/>
</dbReference>
<name>A0A5C5ZSW9_9BACT</name>
<dbReference type="InterPro" id="IPR036635">
    <property type="entry name" value="MurB_C_sf"/>
</dbReference>
<evidence type="ECO:0000256" key="6">
    <source>
        <dbReference type="ARBA" id="ARBA00015188"/>
    </source>
</evidence>
<dbReference type="GO" id="GO:0009252">
    <property type="term" value="P:peptidoglycan biosynthetic process"/>
    <property type="evidence" value="ECO:0007669"/>
    <property type="project" value="UniProtKB-UniRule"/>
</dbReference>
<sequence length="292" mass="31257">MALATGFENFTTPDAPLADRTWLRVGGTAKLLARPSNVDELIAVVARCREEGVSVRLLGGGSNVLVRDSGYDGVVVSLEDEAFHKVEIEGNRVRAGGGASLAKLINDTVRSGLAGLDPLVGIPGTVGAALHNNSGGRGGDIGQCAREATVLTRSGETLTRTRDDMVFAYRESSLDELVILEAEFELEPQDPDTLTKRMQKQWIVQKSTQPMTHQRAAQVFRNPRGMSAGMLIDQAGLKGAAVGGAEVSPKHANYIVAHDGASSDDIEKLIDKVRDSVAERMGVELERALEIW</sequence>
<dbReference type="GO" id="GO:0051301">
    <property type="term" value="P:cell division"/>
    <property type="evidence" value="ECO:0007669"/>
    <property type="project" value="UniProtKB-KW"/>
</dbReference>
<feature type="active site" evidence="19">
    <location>
        <position position="170"/>
    </location>
</feature>
<evidence type="ECO:0000256" key="19">
    <source>
        <dbReference type="HAMAP-Rule" id="MF_00037"/>
    </source>
</evidence>
<comment type="catalytic activity">
    <reaction evidence="18 19">
        <text>UDP-N-acetyl-alpha-D-muramate + NADP(+) = UDP-N-acetyl-3-O-(1-carboxyvinyl)-alpha-D-glucosamine + NADPH + H(+)</text>
        <dbReference type="Rhea" id="RHEA:12248"/>
        <dbReference type="ChEBI" id="CHEBI:15378"/>
        <dbReference type="ChEBI" id="CHEBI:57783"/>
        <dbReference type="ChEBI" id="CHEBI:58349"/>
        <dbReference type="ChEBI" id="CHEBI:68483"/>
        <dbReference type="ChEBI" id="CHEBI:70757"/>
        <dbReference type="EC" id="1.3.1.98"/>
    </reaction>
</comment>
<dbReference type="InterPro" id="IPR016167">
    <property type="entry name" value="FAD-bd_PCMH_sub1"/>
</dbReference>
<evidence type="ECO:0000256" key="9">
    <source>
        <dbReference type="ARBA" id="ARBA00022630"/>
    </source>
</evidence>
<dbReference type="GO" id="GO:0071949">
    <property type="term" value="F:FAD binding"/>
    <property type="evidence" value="ECO:0007669"/>
    <property type="project" value="InterPro"/>
</dbReference>
<dbReference type="Proteomes" id="UP000315440">
    <property type="component" value="Unassembled WGS sequence"/>
</dbReference>
<dbReference type="Gene3D" id="3.30.465.10">
    <property type="match status" value="1"/>
</dbReference>
<evidence type="ECO:0000256" key="5">
    <source>
        <dbReference type="ARBA" id="ARBA00012518"/>
    </source>
</evidence>
<dbReference type="NCBIfam" id="NF010480">
    <property type="entry name" value="PRK13905.1"/>
    <property type="match status" value="1"/>
</dbReference>
<gene>
    <name evidence="19 21" type="primary">murB</name>
    <name evidence="21" type="ORF">Mal64_05490</name>
</gene>
<evidence type="ECO:0000256" key="8">
    <source>
        <dbReference type="ARBA" id="ARBA00022618"/>
    </source>
</evidence>
<dbReference type="HAMAP" id="MF_00037">
    <property type="entry name" value="MurB"/>
    <property type="match status" value="1"/>
</dbReference>
<evidence type="ECO:0000256" key="18">
    <source>
        <dbReference type="ARBA" id="ARBA00048914"/>
    </source>
</evidence>
<feature type="domain" description="FAD-binding PCMH-type" evidence="20">
    <location>
        <begin position="24"/>
        <end position="189"/>
    </location>
</feature>
<dbReference type="EC" id="1.3.1.98" evidence="5 19"/>
<evidence type="ECO:0000256" key="7">
    <source>
        <dbReference type="ARBA" id="ARBA00022490"/>
    </source>
</evidence>
<evidence type="ECO:0000256" key="14">
    <source>
        <dbReference type="ARBA" id="ARBA00023002"/>
    </source>
</evidence>
<dbReference type="GO" id="GO:0005829">
    <property type="term" value="C:cytosol"/>
    <property type="evidence" value="ECO:0007669"/>
    <property type="project" value="TreeGrafter"/>
</dbReference>
<keyword evidence="13 19" id="KW-0573">Peptidoglycan synthesis</keyword>
<dbReference type="SUPFAM" id="SSF56176">
    <property type="entry name" value="FAD-binding/transporter-associated domain-like"/>
    <property type="match status" value="1"/>
</dbReference>
<evidence type="ECO:0000256" key="15">
    <source>
        <dbReference type="ARBA" id="ARBA00023306"/>
    </source>
</evidence>
<keyword evidence="8 19" id="KW-0132">Cell division</keyword>
<keyword evidence="12 19" id="KW-0133">Cell shape</keyword>
<protein>
    <recommendedName>
        <fullName evidence="6 19">UDP-N-acetylenolpyruvoylglucosamine reductase</fullName>
        <ecNumber evidence="5 19">1.3.1.98</ecNumber>
    </recommendedName>
    <alternativeName>
        <fullName evidence="17 19">UDP-N-acetylmuramate dehydrogenase</fullName>
    </alternativeName>
</protein>
<keyword evidence="16 19" id="KW-0961">Cell wall biogenesis/degradation</keyword>
<keyword evidence="15 19" id="KW-0131">Cell cycle</keyword>
<keyword evidence="14 19" id="KW-0560">Oxidoreductase</keyword>
<dbReference type="InterPro" id="IPR016166">
    <property type="entry name" value="FAD-bd_PCMH"/>
</dbReference>